<feature type="domain" description="DUF6534" evidence="3">
    <location>
        <begin position="170"/>
        <end position="254"/>
    </location>
</feature>
<evidence type="ECO:0000313" key="4">
    <source>
        <dbReference type="EMBL" id="KAJ7615923.1"/>
    </source>
</evidence>
<comment type="caution">
    <text evidence="4">The sequence shown here is derived from an EMBL/GenBank/DDBJ whole genome shotgun (WGS) entry which is preliminary data.</text>
</comment>
<dbReference type="InterPro" id="IPR045339">
    <property type="entry name" value="DUF6534"/>
</dbReference>
<feature type="transmembrane region" description="Helical" evidence="2">
    <location>
        <begin position="50"/>
        <end position="71"/>
    </location>
</feature>
<organism evidence="4 5">
    <name type="scientific">Roridomyces roridus</name>
    <dbReference type="NCBI Taxonomy" id="1738132"/>
    <lineage>
        <taxon>Eukaryota</taxon>
        <taxon>Fungi</taxon>
        <taxon>Dikarya</taxon>
        <taxon>Basidiomycota</taxon>
        <taxon>Agaricomycotina</taxon>
        <taxon>Agaricomycetes</taxon>
        <taxon>Agaricomycetidae</taxon>
        <taxon>Agaricales</taxon>
        <taxon>Marasmiineae</taxon>
        <taxon>Mycenaceae</taxon>
        <taxon>Roridomyces</taxon>
    </lineage>
</organism>
<name>A0AAD7BBE3_9AGAR</name>
<evidence type="ECO:0000313" key="5">
    <source>
        <dbReference type="Proteomes" id="UP001221142"/>
    </source>
</evidence>
<dbReference type="Proteomes" id="UP001221142">
    <property type="component" value="Unassembled WGS sequence"/>
</dbReference>
<feature type="transmembrane region" description="Helical" evidence="2">
    <location>
        <begin position="121"/>
        <end position="141"/>
    </location>
</feature>
<feature type="transmembrane region" description="Helical" evidence="2">
    <location>
        <begin position="20"/>
        <end position="38"/>
    </location>
</feature>
<gene>
    <name evidence="4" type="ORF">FB45DRAFT_934942</name>
</gene>
<dbReference type="AlphaFoldDB" id="A0AAD7BBE3"/>
<keyword evidence="2" id="KW-0812">Transmembrane</keyword>
<feature type="transmembrane region" description="Helical" evidence="2">
    <location>
        <begin position="91"/>
        <end position="109"/>
    </location>
</feature>
<keyword evidence="2" id="KW-0472">Membrane</keyword>
<feature type="transmembrane region" description="Helical" evidence="2">
    <location>
        <begin position="161"/>
        <end position="183"/>
    </location>
</feature>
<dbReference type="EMBL" id="JARKIF010000023">
    <property type="protein sequence ID" value="KAJ7615923.1"/>
    <property type="molecule type" value="Genomic_DNA"/>
</dbReference>
<reference evidence="4" key="1">
    <citation type="submission" date="2023-03" db="EMBL/GenBank/DDBJ databases">
        <title>Massive genome expansion in bonnet fungi (Mycena s.s.) driven by repeated elements and novel gene families across ecological guilds.</title>
        <authorList>
            <consortium name="Lawrence Berkeley National Laboratory"/>
            <person name="Harder C.B."/>
            <person name="Miyauchi S."/>
            <person name="Viragh M."/>
            <person name="Kuo A."/>
            <person name="Thoen E."/>
            <person name="Andreopoulos B."/>
            <person name="Lu D."/>
            <person name="Skrede I."/>
            <person name="Drula E."/>
            <person name="Henrissat B."/>
            <person name="Morin E."/>
            <person name="Kohler A."/>
            <person name="Barry K."/>
            <person name="LaButti K."/>
            <person name="Morin E."/>
            <person name="Salamov A."/>
            <person name="Lipzen A."/>
            <person name="Mereny Z."/>
            <person name="Hegedus B."/>
            <person name="Baldrian P."/>
            <person name="Stursova M."/>
            <person name="Weitz H."/>
            <person name="Taylor A."/>
            <person name="Grigoriev I.V."/>
            <person name="Nagy L.G."/>
            <person name="Martin F."/>
            <person name="Kauserud H."/>
        </authorList>
    </citation>
    <scope>NUCLEOTIDE SEQUENCE</scope>
    <source>
        <strain evidence="4">9284</strain>
    </source>
</reference>
<keyword evidence="5" id="KW-1185">Reference proteome</keyword>
<dbReference type="Pfam" id="PF20152">
    <property type="entry name" value="DUF6534"/>
    <property type="match status" value="1"/>
</dbReference>
<proteinExistence type="predicted"/>
<dbReference type="PANTHER" id="PTHR40465:SF1">
    <property type="entry name" value="DUF6534 DOMAIN-CONTAINING PROTEIN"/>
    <property type="match status" value="1"/>
</dbReference>
<evidence type="ECO:0000256" key="2">
    <source>
        <dbReference type="SAM" id="Phobius"/>
    </source>
</evidence>
<sequence>MADSIPANVGERTSPQLFGMFFNYGLMGALIVQVYQYYCAFPRDSKITKIAVYTLFVLELAQTGMMSHYAYKIFGAGYGDMSVLNDPSLAWFPADILPSVTVAIAQTFYAQRIYRFLGSKVAGGIVSVLALIQCAAGMAQGVFLKLEGHQHDLSWRPPPTILWLTVAGISNLAIAAFMTVHYLRQGRRKDAAPTFRMNIFVRYTIETGAITALLTLCQIFIQCGFPRQAFFKTGVWTLGKLHSNTLLALLNSRAMTVGGRDYQVAPPPEGTVAQLDFPHNSDSWLTTTRDTTPAQTQLAAGELDDQVNNKPPSVENPPVIQPQSEISVV</sequence>
<feature type="transmembrane region" description="Helical" evidence="2">
    <location>
        <begin position="203"/>
        <end position="221"/>
    </location>
</feature>
<dbReference type="PANTHER" id="PTHR40465">
    <property type="entry name" value="CHROMOSOME 1, WHOLE GENOME SHOTGUN SEQUENCE"/>
    <property type="match status" value="1"/>
</dbReference>
<accession>A0AAD7BBE3</accession>
<feature type="region of interest" description="Disordered" evidence="1">
    <location>
        <begin position="301"/>
        <end position="329"/>
    </location>
</feature>
<evidence type="ECO:0000256" key="1">
    <source>
        <dbReference type="SAM" id="MobiDB-lite"/>
    </source>
</evidence>
<evidence type="ECO:0000259" key="3">
    <source>
        <dbReference type="Pfam" id="PF20152"/>
    </source>
</evidence>
<keyword evidence="2" id="KW-1133">Transmembrane helix</keyword>
<protein>
    <recommendedName>
        <fullName evidence="3">DUF6534 domain-containing protein</fullName>
    </recommendedName>
</protein>